<dbReference type="Gene3D" id="1.20.1270.10">
    <property type="match status" value="1"/>
</dbReference>
<comment type="caution">
    <text evidence="9">The sequence shown here is derived from an EMBL/GenBank/DDBJ whole genome shotgun (WGS) entry which is preliminary data.</text>
</comment>
<name>A0A1Y2FPP9_9BASI</name>
<dbReference type="SUPFAM" id="SSF100934">
    <property type="entry name" value="Heat shock protein 70kD (HSP70), C-terminal subdomain"/>
    <property type="match status" value="1"/>
</dbReference>
<dbReference type="OrthoDB" id="10262720at2759"/>
<comment type="subcellular location">
    <subcellularLocation>
        <location evidence="1">Endoplasmic reticulum lumen</location>
    </subcellularLocation>
</comment>
<dbReference type="InterPro" id="IPR029047">
    <property type="entry name" value="HSP70_peptide-bd_sf"/>
</dbReference>
<dbReference type="InterPro" id="IPR013126">
    <property type="entry name" value="Hsp_70_fam"/>
</dbReference>
<dbReference type="Gene3D" id="2.60.34.10">
    <property type="entry name" value="Substrate Binding Domain Of DNAk, Chain A, domain 1"/>
    <property type="match status" value="1"/>
</dbReference>
<dbReference type="Gene3D" id="3.30.30.30">
    <property type="match status" value="1"/>
</dbReference>
<dbReference type="GO" id="GO:0140662">
    <property type="term" value="F:ATP-dependent protein folding chaperone"/>
    <property type="evidence" value="ECO:0007669"/>
    <property type="project" value="InterPro"/>
</dbReference>
<keyword evidence="6" id="KW-0143">Chaperone</keyword>
<dbReference type="Proteomes" id="UP000193467">
    <property type="component" value="Unassembled WGS sequence"/>
</dbReference>
<evidence type="ECO:0000256" key="7">
    <source>
        <dbReference type="SAM" id="MobiDB-lite"/>
    </source>
</evidence>
<keyword evidence="2 8" id="KW-0732">Signal</keyword>
<evidence type="ECO:0000313" key="9">
    <source>
        <dbReference type="EMBL" id="ORY85970.1"/>
    </source>
</evidence>
<evidence type="ECO:0000256" key="8">
    <source>
        <dbReference type="SAM" id="SignalP"/>
    </source>
</evidence>
<dbReference type="GO" id="GO:0005524">
    <property type="term" value="F:ATP binding"/>
    <property type="evidence" value="ECO:0007669"/>
    <property type="project" value="UniProtKB-KW"/>
</dbReference>
<dbReference type="FunFam" id="3.90.640.10:FF:000004">
    <property type="entry name" value="Heat shock 70 kDa protein 4"/>
    <property type="match status" value="1"/>
</dbReference>
<keyword evidence="4" id="KW-0256">Endoplasmic reticulum</keyword>
<evidence type="ECO:0000256" key="4">
    <source>
        <dbReference type="ARBA" id="ARBA00022824"/>
    </source>
</evidence>
<evidence type="ECO:0000256" key="6">
    <source>
        <dbReference type="ARBA" id="ARBA00023186"/>
    </source>
</evidence>
<gene>
    <name evidence="9" type="ORF">BCR35DRAFT_302583</name>
</gene>
<dbReference type="PRINTS" id="PR00301">
    <property type="entry name" value="HEATSHOCK70"/>
</dbReference>
<dbReference type="InterPro" id="IPR029048">
    <property type="entry name" value="HSP70_C_sf"/>
</dbReference>
<evidence type="ECO:0000256" key="1">
    <source>
        <dbReference type="ARBA" id="ARBA00004319"/>
    </source>
</evidence>
<dbReference type="InterPro" id="IPR043129">
    <property type="entry name" value="ATPase_NBD"/>
</dbReference>
<feature type="compositionally biased region" description="Basic residues" evidence="7">
    <location>
        <begin position="833"/>
        <end position="843"/>
    </location>
</feature>
<dbReference type="InParanoid" id="A0A1Y2FPP9"/>
<organism evidence="9 10">
    <name type="scientific">Leucosporidium creatinivorum</name>
    <dbReference type="NCBI Taxonomy" id="106004"/>
    <lineage>
        <taxon>Eukaryota</taxon>
        <taxon>Fungi</taxon>
        <taxon>Dikarya</taxon>
        <taxon>Basidiomycota</taxon>
        <taxon>Pucciniomycotina</taxon>
        <taxon>Microbotryomycetes</taxon>
        <taxon>Leucosporidiales</taxon>
        <taxon>Leucosporidium</taxon>
    </lineage>
</organism>
<protein>
    <submittedName>
        <fullName evidence="9">Hsp70 protein-domain-containing protein</fullName>
    </submittedName>
</protein>
<feature type="region of interest" description="Disordered" evidence="7">
    <location>
        <begin position="566"/>
        <end position="598"/>
    </location>
</feature>
<accession>A0A1Y2FPP9</accession>
<feature type="compositionally biased region" description="Basic and acidic residues" evidence="7">
    <location>
        <begin position="858"/>
        <end position="873"/>
    </location>
</feature>
<evidence type="ECO:0000256" key="5">
    <source>
        <dbReference type="ARBA" id="ARBA00022840"/>
    </source>
</evidence>
<dbReference type="GO" id="GO:0030968">
    <property type="term" value="P:endoplasmic reticulum unfolded protein response"/>
    <property type="evidence" value="ECO:0007669"/>
    <property type="project" value="TreeGrafter"/>
</dbReference>
<feature type="signal peptide" evidence="8">
    <location>
        <begin position="1"/>
        <end position="22"/>
    </location>
</feature>
<dbReference type="Pfam" id="PF00012">
    <property type="entry name" value="HSP70"/>
    <property type="match status" value="1"/>
</dbReference>
<dbReference type="Gene3D" id="3.30.420.40">
    <property type="match status" value="2"/>
</dbReference>
<dbReference type="GO" id="GO:0005788">
    <property type="term" value="C:endoplasmic reticulum lumen"/>
    <property type="evidence" value="ECO:0007669"/>
    <property type="project" value="UniProtKB-SubCell"/>
</dbReference>
<sequence length="873" mass="95170">MRLTTLVSSAVALASLFTTTSAAALLAIDLGTDSFKASLVKPGVPFDVLVTKEGRRKTQSLVTLRKDDRSFGGEAANLATRFPQDTFAAVKLLLGHPSSHPSAQLHQSLYSLPLGTTSRGSPTVSSSQTSYPVEEVLAMQLAYAKEVADETAGESVRDVVVTVPGWFSQSERQAVLDAVELAGLRSIGLVNDGAAAAVNYAMTRTFPATPSYHLFYDLGASSLRTTLVSLKSAMLPDPYSLAAKPELKNVTSVTVHGFGFDVDVGGYQLDRIVRDIMVEEVEKKGNSVKGDRRAMAKLLKEASRVKQVLSANTASAARIEGLIEDTDFRSEITREQLESRAADLIPRFTQPIHDALAEAKLTMDDIESVILIGGTSRVPMVQSAVASVVGEDKIAKNVNAEEAPVLGAALYGAGITRGFRTKDIRVQDVTPYGIDVSYEADKSSEDAEPRTINTHLFPLLAKTGIKKTMTFKKTSDFAIQFSYRKTGGHGDSLVPDTIFETTINGLSNAFVNKTADAIANATVKVTIELDESNIVSVNKAVVIFPEEDPAASNTFNDKLKGLLGKFGGKDAPTDDSTASSDDPDAPKVENPFGDVPEEDKAATKAKLEELMRQNSLQSANSTVKLNLKTAGGERSGMSDDEKMEARKRLREAKAAETRKLQREEARNVLEAYIYKVRDLVEDVVFGESSQEHERKVIREKTEAANEWLWDEGESAPTKELKAKKSEIEKLVKLVTARSTEALSRPSLLTSLHDLLTSATTFHTSATYNDTLTELKKYTTSELDSLKTLISEAKEWVEGAVKKQEGLKKWEDPILLVKDLERRIKDVGKEVEKLRKKKAPRKSKIKESSTAATSATESAKPEETNKEERKKDEL</sequence>
<evidence type="ECO:0000256" key="2">
    <source>
        <dbReference type="ARBA" id="ARBA00022729"/>
    </source>
</evidence>
<dbReference type="PANTHER" id="PTHR45639:SF3">
    <property type="entry name" value="HYPOXIA UP-REGULATED PROTEIN 1"/>
    <property type="match status" value="1"/>
</dbReference>
<reference evidence="9 10" key="1">
    <citation type="submission" date="2016-07" db="EMBL/GenBank/DDBJ databases">
        <title>Pervasive Adenine N6-methylation of Active Genes in Fungi.</title>
        <authorList>
            <consortium name="DOE Joint Genome Institute"/>
            <person name="Mondo S.J."/>
            <person name="Dannebaum R.O."/>
            <person name="Kuo R.C."/>
            <person name="Labutti K."/>
            <person name="Haridas S."/>
            <person name="Kuo A."/>
            <person name="Salamov A."/>
            <person name="Ahrendt S.R."/>
            <person name="Lipzen A."/>
            <person name="Sullivan W."/>
            <person name="Andreopoulos W.B."/>
            <person name="Clum A."/>
            <person name="Lindquist E."/>
            <person name="Daum C."/>
            <person name="Ramamoorthy G.K."/>
            <person name="Gryganskyi A."/>
            <person name="Culley D."/>
            <person name="Magnuson J.K."/>
            <person name="James T.Y."/>
            <person name="O'Malley M.A."/>
            <person name="Stajich J.E."/>
            <person name="Spatafora J.W."/>
            <person name="Visel A."/>
            <person name="Grigoriev I.V."/>
        </authorList>
    </citation>
    <scope>NUCLEOTIDE SEQUENCE [LARGE SCALE GENOMIC DNA]</scope>
    <source>
        <strain evidence="9 10">62-1032</strain>
    </source>
</reference>
<dbReference type="GO" id="GO:0034663">
    <property type="term" value="C:endoplasmic reticulum chaperone complex"/>
    <property type="evidence" value="ECO:0007669"/>
    <property type="project" value="TreeGrafter"/>
</dbReference>
<dbReference type="CDD" id="cd10230">
    <property type="entry name" value="ASKHA_NBD_HSP70_HYOU1"/>
    <property type="match status" value="1"/>
</dbReference>
<dbReference type="Gene3D" id="3.90.640.10">
    <property type="entry name" value="Actin, Chain A, domain 4"/>
    <property type="match status" value="1"/>
</dbReference>
<dbReference type="STRING" id="106004.A0A1Y2FPP9"/>
<dbReference type="PROSITE" id="PS01036">
    <property type="entry name" value="HSP70_3"/>
    <property type="match status" value="1"/>
</dbReference>
<feature type="region of interest" description="Disordered" evidence="7">
    <location>
        <begin position="828"/>
        <end position="873"/>
    </location>
</feature>
<dbReference type="EMBL" id="MCGR01000015">
    <property type="protein sequence ID" value="ORY85970.1"/>
    <property type="molecule type" value="Genomic_DNA"/>
</dbReference>
<feature type="chain" id="PRO_5012395374" evidence="8">
    <location>
        <begin position="23"/>
        <end position="873"/>
    </location>
</feature>
<dbReference type="AlphaFoldDB" id="A0A1Y2FPP9"/>
<dbReference type="FunCoup" id="A0A1Y2FPP9">
    <property type="interactions" value="227"/>
</dbReference>
<evidence type="ECO:0000256" key="3">
    <source>
        <dbReference type="ARBA" id="ARBA00022741"/>
    </source>
</evidence>
<proteinExistence type="predicted"/>
<dbReference type="PANTHER" id="PTHR45639">
    <property type="entry name" value="HSC70CB, ISOFORM G-RELATED"/>
    <property type="match status" value="1"/>
</dbReference>
<dbReference type="InterPro" id="IPR018181">
    <property type="entry name" value="Heat_shock_70_CS"/>
</dbReference>
<feature type="compositionally biased region" description="Low complexity" evidence="7">
    <location>
        <begin position="847"/>
        <end position="857"/>
    </location>
</feature>
<dbReference type="SUPFAM" id="SSF53067">
    <property type="entry name" value="Actin-like ATPase domain"/>
    <property type="match status" value="2"/>
</dbReference>
<keyword evidence="3" id="KW-0547">Nucleotide-binding</keyword>
<keyword evidence="10" id="KW-1185">Reference proteome</keyword>
<keyword evidence="5" id="KW-0067">ATP-binding</keyword>
<evidence type="ECO:0000313" key="10">
    <source>
        <dbReference type="Proteomes" id="UP000193467"/>
    </source>
</evidence>